<dbReference type="AlphaFoldDB" id="A0A9P5BAE9"/>
<dbReference type="SUPFAM" id="SSF46785">
    <property type="entry name" value="Winged helix' DNA-binding domain"/>
    <property type="match status" value="1"/>
</dbReference>
<sequence length="451" mass="50840">MAESHISSHSQSPQSLDTSLMVQLARKITKETEKLDGYLKANGLQDLGFDVNAPGDLPKLPDDIQRSRIEISSATKQLELLVRGPRETVRWGIWSYLDTLSLQILNSYGIPNLVPLEGSIALAELQSKTGLDRINLARALRHAMTNKIFQEPTPGLIAHTAASKMLAHDASLQAWVGLNGEDFLPAGAHTLEALRADPEATTLTRTGFNYAWGTVDKEPMFATFGKDPPRGKRFAEAMASLTGGEGYEVRYLVDNYDFSEINNNKGTLVDVGGSHGFVCVDLAKKWDKMKFVVQDLAKTISSAPEPICADEEVAQRISLQVHDFFTEQPVKDADVYYFRWILHNYSTPYAVKILRNLVPALKPGARVIINDHCLREPGAENHWDEKVMRSMDLLMLTLLNAQERTEKEFEELFRASDERFVFKDEHYRGSLAALNGNDVFEEQRYQRRRWK</sequence>
<gene>
    <name evidence="5" type="ORF">FAGAP_5762</name>
</gene>
<organism evidence="5 6">
    <name type="scientific">Fusarium agapanthi</name>
    <dbReference type="NCBI Taxonomy" id="1803897"/>
    <lineage>
        <taxon>Eukaryota</taxon>
        <taxon>Fungi</taxon>
        <taxon>Dikarya</taxon>
        <taxon>Ascomycota</taxon>
        <taxon>Pezizomycotina</taxon>
        <taxon>Sordariomycetes</taxon>
        <taxon>Hypocreomycetidae</taxon>
        <taxon>Hypocreales</taxon>
        <taxon>Nectriaceae</taxon>
        <taxon>Fusarium</taxon>
        <taxon>Fusarium fujikuroi species complex</taxon>
    </lineage>
</organism>
<keyword evidence="3" id="KW-0949">S-adenosyl-L-methionine</keyword>
<feature type="domain" description="O-methyltransferase C-terminal" evidence="4">
    <location>
        <begin position="206"/>
        <end position="414"/>
    </location>
</feature>
<proteinExistence type="predicted"/>
<reference evidence="5" key="1">
    <citation type="submission" date="2020-01" db="EMBL/GenBank/DDBJ databases">
        <title>Identification and distribution of gene clusters putatively required for synthesis of sphingolipid metabolism inhibitors in phylogenetically diverse species of the filamentous fungus Fusarium.</title>
        <authorList>
            <person name="Kim H.-S."/>
            <person name="Busman M."/>
            <person name="Brown D.W."/>
            <person name="Divon H."/>
            <person name="Uhlig S."/>
            <person name="Proctor R.H."/>
        </authorList>
    </citation>
    <scope>NUCLEOTIDE SEQUENCE</scope>
    <source>
        <strain evidence="5">NRRL 31653</strain>
    </source>
</reference>
<keyword evidence="6" id="KW-1185">Reference proteome</keyword>
<dbReference type="PANTHER" id="PTHR43712">
    <property type="entry name" value="PUTATIVE (AFU_ORTHOLOGUE AFUA_4G14580)-RELATED"/>
    <property type="match status" value="1"/>
</dbReference>
<dbReference type="InterPro" id="IPR016461">
    <property type="entry name" value="COMT-like"/>
</dbReference>
<keyword evidence="1" id="KW-0489">Methyltransferase</keyword>
<comment type="caution">
    <text evidence="5">The sequence shown here is derived from an EMBL/GenBank/DDBJ whole genome shotgun (WGS) entry which is preliminary data.</text>
</comment>
<dbReference type="Gene3D" id="3.40.50.150">
    <property type="entry name" value="Vaccinia Virus protein VP39"/>
    <property type="match status" value="1"/>
</dbReference>
<evidence type="ECO:0000256" key="2">
    <source>
        <dbReference type="ARBA" id="ARBA00022679"/>
    </source>
</evidence>
<dbReference type="PROSITE" id="PS51683">
    <property type="entry name" value="SAM_OMT_II"/>
    <property type="match status" value="1"/>
</dbReference>
<dbReference type="Proteomes" id="UP000737391">
    <property type="component" value="Unassembled WGS sequence"/>
</dbReference>
<evidence type="ECO:0000256" key="3">
    <source>
        <dbReference type="ARBA" id="ARBA00022691"/>
    </source>
</evidence>
<dbReference type="InterPro" id="IPR029063">
    <property type="entry name" value="SAM-dependent_MTases_sf"/>
</dbReference>
<dbReference type="Gene3D" id="1.10.10.10">
    <property type="entry name" value="Winged helix-like DNA-binding domain superfamily/Winged helix DNA-binding domain"/>
    <property type="match status" value="1"/>
</dbReference>
<dbReference type="EMBL" id="LUFC02000376">
    <property type="protein sequence ID" value="KAF4498069.1"/>
    <property type="molecule type" value="Genomic_DNA"/>
</dbReference>
<accession>A0A9P5BAE9</accession>
<dbReference type="InterPro" id="IPR036390">
    <property type="entry name" value="WH_DNA-bd_sf"/>
</dbReference>
<dbReference type="InterPro" id="IPR001077">
    <property type="entry name" value="COMT_C"/>
</dbReference>
<evidence type="ECO:0000259" key="4">
    <source>
        <dbReference type="Pfam" id="PF00891"/>
    </source>
</evidence>
<dbReference type="Pfam" id="PF00891">
    <property type="entry name" value="Methyltransf_2"/>
    <property type="match status" value="1"/>
</dbReference>
<dbReference type="InterPro" id="IPR036388">
    <property type="entry name" value="WH-like_DNA-bd_sf"/>
</dbReference>
<dbReference type="PANTHER" id="PTHR43712:SF16">
    <property type="entry name" value="O-METHYLTRANSFERASE ELCB"/>
    <property type="match status" value="1"/>
</dbReference>
<dbReference type="GO" id="GO:0032259">
    <property type="term" value="P:methylation"/>
    <property type="evidence" value="ECO:0007669"/>
    <property type="project" value="UniProtKB-KW"/>
</dbReference>
<evidence type="ECO:0000313" key="6">
    <source>
        <dbReference type="Proteomes" id="UP000737391"/>
    </source>
</evidence>
<dbReference type="OrthoDB" id="2410195at2759"/>
<protein>
    <submittedName>
        <fullName evidence="5">Sterigmatocystin 7-O-methyltransferase</fullName>
    </submittedName>
</protein>
<dbReference type="SUPFAM" id="SSF53335">
    <property type="entry name" value="S-adenosyl-L-methionine-dependent methyltransferases"/>
    <property type="match status" value="1"/>
</dbReference>
<keyword evidence="2" id="KW-0808">Transferase</keyword>
<dbReference type="GO" id="GO:0008171">
    <property type="term" value="F:O-methyltransferase activity"/>
    <property type="evidence" value="ECO:0007669"/>
    <property type="project" value="InterPro"/>
</dbReference>
<evidence type="ECO:0000313" key="5">
    <source>
        <dbReference type="EMBL" id="KAF4498069.1"/>
    </source>
</evidence>
<evidence type="ECO:0000256" key="1">
    <source>
        <dbReference type="ARBA" id="ARBA00022603"/>
    </source>
</evidence>
<name>A0A9P5BAE9_9HYPO</name>